<organism evidence="2 3">
    <name type="scientific">Trema orientale</name>
    <name type="common">Charcoal tree</name>
    <name type="synonym">Celtis orientalis</name>
    <dbReference type="NCBI Taxonomy" id="63057"/>
    <lineage>
        <taxon>Eukaryota</taxon>
        <taxon>Viridiplantae</taxon>
        <taxon>Streptophyta</taxon>
        <taxon>Embryophyta</taxon>
        <taxon>Tracheophyta</taxon>
        <taxon>Spermatophyta</taxon>
        <taxon>Magnoliopsida</taxon>
        <taxon>eudicotyledons</taxon>
        <taxon>Gunneridae</taxon>
        <taxon>Pentapetalae</taxon>
        <taxon>rosids</taxon>
        <taxon>fabids</taxon>
        <taxon>Rosales</taxon>
        <taxon>Cannabaceae</taxon>
        <taxon>Trema</taxon>
    </lineage>
</organism>
<gene>
    <name evidence="2" type="ORF">TorRG33x02_111450</name>
</gene>
<evidence type="ECO:0000256" key="1">
    <source>
        <dbReference type="SAM" id="MobiDB-lite"/>
    </source>
</evidence>
<evidence type="ECO:0000313" key="2">
    <source>
        <dbReference type="EMBL" id="PON93239.1"/>
    </source>
</evidence>
<dbReference type="EMBL" id="JXTC01000060">
    <property type="protein sequence ID" value="PON93239.1"/>
    <property type="molecule type" value="Genomic_DNA"/>
</dbReference>
<sequence length="124" mass="14057">MGILFSCFKGSSRPSKSSATAVPQCDLKPRIDLDNHHQPHQAPRHDPDHHQEHNNLHKSDDTKSTANRESGHNDIDDDDDHDQTDHAPIDHQTDHLVGHHPDDHDQKESRAGVNDHDDHNVIHK</sequence>
<dbReference type="InParanoid" id="A0A2P5F650"/>
<comment type="caution">
    <text evidence="2">The sequence shown here is derived from an EMBL/GenBank/DDBJ whole genome shotgun (WGS) entry which is preliminary data.</text>
</comment>
<reference evidence="3" key="1">
    <citation type="submission" date="2016-06" db="EMBL/GenBank/DDBJ databases">
        <title>Parallel loss of symbiosis genes in relatives of nitrogen-fixing non-legume Parasponia.</title>
        <authorList>
            <person name="Van Velzen R."/>
            <person name="Holmer R."/>
            <person name="Bu F."/>
            <person name="Rutten L."/>
            <person name="Van Zeijl A."/>
            <person name="Liu W."/>
            <person name="Santuari L."/>
            <person name="Cao Q."/>
            <person name="Sharma T."/>
            <person name="Shen D."/>
            <person name="Roswanjaya Y."/>
            <person name="Wardhani T."/>
            <person name="Kalhor M.S."/>
            <person name="Jansen J."/>
            <person name="Van den Hoogen J."/>
            <person name="Gungor B."/>
            <person name="Hartog M."/>
            <person name="Hontelez J."/>
            <person name="Verver J."/>
            <person name="Yang W.-C."/>
            <person name="Schijlen E."/>
            <person name="Repin R."/>
            <person name="Schilthuizen M."/>
            <person name="Schranz E."/>
            <person name="Heidstra R."/>
            <person name="Miyata K."/>
            <person name="Fedorova E."/>
            <person name="Kohlen W."/>
            <person name="Bisseling T."/>
            <person name="Smit S."/>
            <person name="Geurts R."/>
        </authorList>
    </citation>
    <scope>NUCLEOTIDE SEQUENCE [LARGE SCALE GENOMIC DNA]</scope>
    <source>
        <strain evidence="3">cv. RG33-2</strain>
    </source>
</reference>
<accession>A0A2P5F650</accession>
<keyword evidence="3" id="KW-1185">Reference proteome</keyword>
<dbReference type="AlphaFoldDB" id="A0A2P5F650"/>
<feature type="compositionally biased region" description="Basic and acidic residues" evidence="1">
    <location>
        <begin position="83"/>
        <end position="124"/>
    </location>
</feature>
<name>A0A2P5F650_TREOI</name>
<feature type="compositionally biased region" description="Polar residues" evidence="1">
    <location>
        <begin position="12"/>
        <end position="21"/>
    </location>
</feature>
<feature type="compositionally biased region" description="Basic and acidic residues" evidence="1">
    <location>
        <begin position="27"/>
        <end position="63"/>
    </location>
</feature>
<evidence type="ECO:0000313" key="3">
    <source>
        <dbReference type="Proteomes" id="UP000237000"/>
    </source>
</evidence>
<dbReference type="Proteomes" id="UP000237000">
    <property type="component" value="Unassembled WGS sequence"/>
</dbReference>
<protein>
    <submittedName>
        <fullName evidence="2">Uncharacterized protein</fullName>
    </submittedName>
</protein>
<proteinExistence type="predicted"/>
<feature type="region of interest" description="Disordered" evidence="1">
    <location>
        <begin position="1"/>
        <end position="124"/>
    </location>
</feature>